<name>A0A8K1CJQ1_PYTOL</name>
<evidence type="ECO:0000313" key="3">
    <source>
        <dbReference type="Proteomes" id="UP000794436"/>
    </source>
</evidence>
<organism evidence="2 3">
    <name type="scientific">Pythium oligandrum</name>
    <name type="common">Mycoparasitic fungus</name>
    <dbReference type="NCBI Taxonomy" id="41045"/>
    <lineage>
        <taxon>Eukaryota</taxon>
        <taxon>Sar</taxon>
        <taxon>Stramenopiles</taxon>
        <taxon>Oomycota</taxon>
        <taxon>Peronosporomycetes</taxon>
        <taxon>Pythiales</taxon>
        <taxon>Pythiaceae</taxon>
        <taxon>Pythium</taxon>
    </lineage>
</organism>
<accession>A0A8K1CJQ1</accession>
<feature type="region of interest" description="Disordered" evidence="1">
    <location>
        <begin position="85"/>
        <end position="120"/>
    </location>
</feature>
<protein>
    <submittedName>
        <fullName evidence="2">Uncharacterized protein</fullName>
    </submittedName>
</protein>
<comment type="caution">
    <text evidence="2">The sequence shown here is derived from an EMBL/GenBank/DDBJ whole genome shotgun (WGS) entry which is preliminary data.</text>
</comment>
<keyword evidence="3" id="KW-1185">Reference proteome</keyword>
<dbReference type="Proteomes" id="UP000794436">
    <property type="component" value="Unassembled WGS sequence"/>
</dbReference>
<feature type="compositionally biased region" description="Polar residues" evidence="1">
    <location>
        <begin position="188"/>
        <end position="214"/>
    </location>
</feature>
<evidence type="ECO:0000313" key="2">
    <source>
        <dbReference type="EMBL" id="TMW64717.1"/>
    </source>
</evidence>
<sequence length="328" mass="36535">MKTRKRLSSGMHVNPDGVDPLFEFDVPRLFVDLTRPPQYAVPVKTTTASKEGAAVRVLAGHAVVAHVYAHDPWFDLVHRDHSRPTEESLALSQDEMQSRLESHGPTQRHERLETDGEKENRDVRATVGASASALRRKRRNVAYEPQEAEPVGRMKATIRSISAHEVTAVKTTTVRRNQSFGGRKTPLGTKQPTEASTLITPTTKKLAVSSSGPGVNSLPRKRPMSERAMDPLTRSQSTPVGAVSARKPTVSGTASTSAAKDLQDLQALLAKHNKKFRSNHTYEPPQHSVRDVRLWEQHSRKSYYKLSLEERTRANEEIAELVRARHVS</sequence>
<feature type="compositionally biased region" description="Basic and acidic residues" evidence="1">
    <location>
        <begin position="96"/>
        <end position="120"/>
    </location>
</feature>
<feature type="region of interest" description="Disordered" evidence="1">
    <location>
        <begin position="172"/>
        <end position="257"/>
    </location>
</feature>
<gene>
    <name evidence="2" type="ORF">Poli38472_011597</name>
</gene>
<dbReference type="EMBL" id="SPLM01000039">
    <property type="protein sequence ID" value="TMW64717.1"/>
    <property type="molecule type" value="Genomic_DNA"/>
</dbReference>
<dbReference type="AlphaFoldDB" id="A0A8K1CJQ1"/>
<evidence type="ECO:0000256" key="1">
    <source>
        <dbReference type="SAM" id="MobiDB-lite"/>
    </source>
</evidence>
<proteinExistence type="predicted"/>
<dbReference type="OrthoDB" id="165544at2759"/>
<reference evidence="2" key="1">
    <citation type="submission" date="2019-03" db="EMBL/GenBank/DDBJ databases">
        <title>Long read genome sequence of the mycoparasitic Pythium oligandrum ATCC 38472 isolated from sugarbeet rhizosphere.</title>
        <authorList>
            <person name="Gaulin E."/>
        </authorList>
    </citation>
    <scope>NUCLEOTIDE SEQUENCE</scope>
    <source>
        <strain evidence="2">ATCC 38472_TT</strain>
    </source>
</reference>